<evidence type="ECO:0000313" key="3">
    <source>
        <dbReference type="WBParaSite" id="snap_masked-unitig_34325-processed-gene-0.0-mRNA-1"/>
    </source>
</evidence>
<feature type="region of interest" description="Disordered" evidence="1">
    <location>
        <begin position="58"/>
        <end position="104"/>
    </location>
</feature>
<sequence>APGRAACRWEAHEDEGTGRLLLARAVGTIRREPPDRGSAGQAENRRRFQNLLRASAAINGGSGGESVNRLSPHRSTASAGAAASRNLNGRQPLPPVAADDSNGRPELLCERKLEFRVRLPGLARLPGTRTMWPGRGEIAAARAATQPAQPPPAGAVDSRCHVDNETESQQQRDQLIPAQPSAARHSTLGRRPAESGGRRPVAPTRWTLSSTGSASAAGRGRPLLPMWPATNVNKIRVMPRAGLPGPRRCRRPPPSGTDGGCAHRKCRLPALVGGSCRCRAERSAGQQQPAAVVKKSAPAGGDTDALLSASPFPSPQEEPSKCIPACTWDASAPWTGPWRDSTALNHAINTAVAEVADGSRQATPVNARCRRPVCDSNPATNAGSSTACGATALGAFECHVCRCEPSCRPALRALWRPPANLRIPENAWNSLAATPAEANASCLQQSGRRVYGCGRPASRSDIVQAVTSLFRRRLRRLSINCEP</sequence>
<dbReference type="AlphaFoldDB" id="A0A1I8JQK0"/>
<feature type="compositionally biased region" description="Low complexity" evidence="1">
    <location>
        <begin position="75"/>
        <end position="84"/>
    </location>
</feature>
<organism evidence="2 3">
    <name type="scientific">Macrostomum lignano</name>
    <dbReference type="NCBI Taxonomy" id="282301"/>
    <lineage>
        <taxon>Eukaryota</taxon>
        <taxon>Metazoa</taxon>
        <taxon>Spiralia</taxon>
        <taxon>Lophotrochozoa</taxon>
        <taxon>Platyhelminthes</taxon>
        <taxon>Rhabditophora</taxon>
        <taxon>Macrostomorpha</taxon>
        <taxon>Macrostomida</taxon>
        <taxon>Macrostomidae</taxon>
        <taxon>Macrostomum</taxon>
    </lineage>
</organism>
<evidence type="ECO:0000256" key="1">
    <source>
        <dbReference type="SAM" id="MobiDB-lite"/>
    </source>
</evidence>
<protein>
    <submittedName>
        <fullName evidence="3">RING-type domain-containing protein</fullName>
    </submittedName>
</protein>
<feature type="region of interest" description="Disordered" evidence="1">
    <location>
        <begin position="141"/>
        <end position="222"/>
    </location>
</feature>
<proteinExistence type="predicted"/>
<accession>A0A1I8JQK0</accession>
<feature type="compositionally biased region" description="Low complexity" evidence="1">
    <location>
        <begin position="209"/>
        <end position="221"/>
    </location>
</feature>
<feature type="region of interest" description="Disordered" evidence="1">
    <location>
        <begin position="282"/>
        <end position="318"/>
    </location>
</feature>
<dbReference type="Proteomes" id="UP000095280">
    <property type="component" value="Unplaced"/>
</dbReference>
<evidence type="ECO:0000313" key="2">
    <source>
        <dbReference type="Proteomes" id="UP000095280"/>
    </source>
</evidence>
<name>A0A1I8JQK0_9PLAT</name>
<reference evidence="3" key="1">
    <citation type="submission" date="2016-11" db="UniProtKB">
        <authorList>
            <consortium name="WormBaseParasite"/>
        </authorList>
    </citation>
    <scope>IDENTIFICATION</scope>
</reference>
<keyword evidence="2" id="KW-1185">Reference proteome</keyword>
<dbReference type="WBParaSite" id="snap_masked-unitig_34325-processed-gene-0.0-mRNA-1">
    <property type="protein sequence ID" value="snap_masked-unitig_34325-processed-gene-0.0-mRNA-1"/>
    <property type="gene ID" value="snap_masked-unitig_34325-processed-gene-0.0"/>
</dbReference>